<dbReference type="EMBL" id="CP118615">
    <property type="protein sequence ID" value="WDZ83965.1"/>
    <property type="molecule type" value="Genomic_DNA"/>
</dbReference>
<evidence type="ECO:0000313" key="1">
    <source>
        <dbReference type="EMBL" id="WDZ83965.1"/>
    </source>
</evidence>
<dbReference type="Proteomes" id="UP001219605">
    <property type="component" value="Chromosome"/>
</dbReference>
<evidence type="ECO:0000313" key="2">
    <source>
        <dbReference type="Proteomes" id="UP001219605"/>
    </source>
</evidence>
<organism evidence="1 2">
    <name type="scientific">Micromonospora cathayae</name>
    <dbReference type="NCBI Taxonomy" id="3028804"/>
    <lineage>
        <taxon>Bacteria</taxon>
        <taxon>Bacillati</taxon>
        <taxon>Actinomycetota</taxon>
        <taxon>Actinomycetes</taxon>
        <taxon>Micromonosporales</taxon>
        <taxon>Micromonosporaceae</taxon>
        <taxon>Micromonospora</taxon>
    </lineage>
</organism>
<reference evidence="1 2" key="1">
    <citation type="submission" date="2023-02" db="EMBL/GenBank/DDBJ databases">
        <authorList>
            <person name="Mo P."/>
        </authorList>
    </citation>
    <scope>NUCLEOTIDE SEQUENCE [LARGE SCALE GENOMIC DNA]</scope>
    <source>
        <strain evidence="1 2">HUAS 3</strain>
    </source>
</reference>
<sequence length="244" mass="27311">MGIDPDWSRIGCAGGLSEHIPILLAQLVSKDAVVRERAFMTLVHDLAWNENAYEATPYAICRIVHDLRSIETPDPALLLTLLRRLGNAEAASPDYIQWRGEPTNLIVLCRQLLEAHLDLYVRFLDDSKSKTGALDVITSFRLNSQSAEKALKDAMGRETSSEGRAQFVEAINDLREWNQATEAVDAPSLPEGYLEKRLELRRDQTAFLANPDRRKIAAPGELSYFALRSRLLGVVIRALRRASS</sequence>
<protein>
    <recommendedName>
        <fullName evidence="3">HEAT repeat-containing protein</fullName>
    </recommendedName>
</protein>
<accession>A0ABY7ZLX7</accession>
<keyword evidence="2" id="KW-1185">Reference proteome</keyword>
<evidence type="ECO:0008006" key="3">
    <source>
        <dbReference type="Google" id="ProtNLM"/>
    </source>
</evidence>
<name>A0ABY7ZLX7_9ACTN</name>
<proteinExistence type="predicted"/>
<gene>
    <name evidence="1" type="ORF">PVK37_26415</name>
</gene>
<dbReference type="RefSeq" id="WP_275030522.1">
    <property type="nucleotide sequence ID" value="NZ_CP118615.1"/>
</dbReference>